<evidence type="ECO:0000256" key="6">
    <source>
        <dbReference type="ARBA" id="ARBA00023136"/>
    </source>
</evidence>
<sequence>MRYDTPLFLNAGDEICDQNYSTSYTKVVTDIDYSNRDVKKNETDSDELGTLKEQPKDIPNKETSTEIKTAAFQESIDNIIVGIFSSVVAIQSVELLQKVNLPDPSLPIENTKVQNEPQVIIIGMIFFGLGVGMASMITLLYILEASPNKIRGALVNMNGLLITGGQFLLYLINLALADVKEMWVWMLALLDFHQLFNLDSCLSYLSLQDGFTEGKLDESSDISVKIYPAEEVENEMIAMKKSVEEEKEIAGSIGSSTFTQIKKAFGNSTCRRALYASIGVQVAQQFVGINTVMYYSPTIMQFSEFVSNKTVVVLSFITSDLNVVRSIVSMAFIVWK</sequence>
<evidence type="ECO:0000256" key="9">
    <source>
        <dbReference type="SAM" id="Phobius"/>
    </source>
</evidence>
<reference evidence="11" key="2">
    <citation type="journal article" date="2017" name="J. Anim. Genet.">
        <title>Multiple reference genome sequences of hot pepper reveal the massive evolution of plant disease resistance genes by retroduplication.</title>
        <authorList>
            <person name="Kim S."/>
            <person name="Park J."/>
            <person name="Yeom S.-I."/>
            <person name="Kim Y.-M."/>
            <person name="Seo E."/>
            <person name="Kim K.-T."/>
            <person name="Kim M.-S."/>
            <person name="Lee J.M."/>
            <person name="Cheong K."/>
            <person name="Shin H.-S."/>
            <person name="Kim S.-B."/>
            <person name="Han K."/>
            <person name="Lee J."/>
            <person name="Park M."/>
            <person name="Lee H.-A."/>
            <person name="Lee H.-Y."/>
            <person name="Lee Y."/>
            <person name="Oh S."/>
            <person name="Lee J.H."/>
            <person name="Choi E."/>
            <person name="Choi E."/>
            <person name="Lee S.E."/>
            <person name="Jeon J."/>
            <person name="Kim H."/>
            <person name="Choi G."/>
            <person name="Song H."/>
            <person name="Lee J."/>
            <person name="Lee S.-C."/>
            <person name="Kwon J.-K."/>
            <person name="Lee H.-Y."/>
            <person name="Koo N."/>
            <person name="Hong Y."/>
            <person name="Kim R.W."/>
            <person name="Kang W.-H."/>
            <person name="Huh J.H."/>
            <person name="Kang B.-C."/>
            <person name="Yang T.-J."/>
            <person name="Lee Y.-H."/>
            <person name="Bennetzen J.L."/>
            <person name="Choi D."/>
        </authorList>
    </citation>
    <scope>NUCLEOTIDE SEQUENCE [LARGE SCALE GENOMIC DNA]</scope>
    <source>
        <strain evidence="11">cv. PBC81</strain>
    </source>
</reference>
<dbReference type="SUPFAM" id="SSF103473">
    <property type="entry name" value="MFS general substrate transporter"/>
    <property type="match status" value="1"/>
</dbReference>
<dbReference type="PROSITE" id="PS00217">
    <property type="entry name" value="SUGAR_TRANSPORT_2"/>
    <property type="match status" value="1"/>
</dbReference>
<evidence type="ECO:0000256" key="1">
    <source>
        <dbReference type="ARBA" id="ARBA00004141"/>
    </source>
</evidence>
<evidence type="ECO:0000313" key="11">
    <source>
        <dbReference type="Proteomes" id="UP000224567"/>
    </source>
</evidence>
<protein>
    <submittedName>
        <fullName evidence="10">Inositol transporter 3</fullName>
    </submittedName>
</protein>
<dbReference type="PANTHER" id="PTHR48020">
    <property type="entry name" value="PROTON MYO-INOSITOL COTRANSPORTER"/>
    <property type="match status" value="1"/>
</dbReference>
<dbReference type="InterPro" id="IPR005829">
    <property type="entry name" value="Sugar_transporter_CS"/>
</dbReference>
<evidence type="ECO:0000256" key="8">
    <source>
        <dbReference type="SAM" id="MobiDB-lite"/>
    </source>
</evidence>
<reference evidence="10 11" key="1">
    <citation type="journal article" date="2017" name="Genome Biol.">
        <title>New reference genome sequences of hot pepper reveal the massive evolution of plant disease-resistance genes by retroduplication.</title>
        <authorList>
            <person name="Kim S."/>
            <person name="Park J."/>
            <person name="Yeom S.I."/>
            <person name="Kim Y.M."/>
            <person name="Seo E."/>
            <person name="Kim K.T."/>
            <person name="Kim M.S."/>
            <person name="Lee J.M."/>
            <person name="Cheong K."/>
            <person name="Shin H.S."/>
            <person name="Kim S.B."/>
            <person name="Han K."/>
            <person name="Lee J."/>
            <person name="Park M."/>
            <person name="Lee H.A."/>
            <person name="Lee H.Y."/>
            <person name="Lee Y."/>
            <person name="Oh S."/>
            <person name="Lee J.H."/>
            <person name="Choi E."/>
            <person name="Choi E."/>
            <person name="Lee S.E."/>
            <person name="Jeon J."/>
            <person name="Kim H."/>
            <person name="Choi G."/>
            <person name="Song H."/>
            <person name="Lee J."/>
            <person name="Lee S.C."/>
            <person name="Kwon J.K."/>
            <person name="Lee H.Y."/>
            <person name="Koo N."/>
            <person name="Hong Y."/>
            <person name="Kim R.W."/>
            <person name="Kang W.H."/>
            <person name="Huh J.H."/>
            <person name="Kang B.C."/>
            <person name="Yang T.J."/>
            <person name="Lee Y.H."/>
            <person name="Bennetzen J.L."/>
            <person name="Choi D."/>
        </authorList>
    </citation>
    <scope>NUCLEOTIDE SEQUENCE [LARGE SCALE GENOMIC DNA]</scope>
    <source>
        <strain evidence="11">cv. PBC81</strain>
    </source>
</reference>
<feature type="transmembrane region" description="Helical" evidence="9">
    <location>
        <begin position="155"/>
        <end position="176"/>
    </location>
</feature>
<dbReference type="OrthoDB" id="6339427at2759"/>
<dbReference type="AlphaFoldDB" id="A0A2G2VF14"/>
<accession>A0A2G2VF14</accession>
<dbReference type="Gene3D" id="1.20.1250.20">
    <property type="entry name" value="MFS general substrate transporter like domains"/>
    <property type="match status" value="1"/>
</dbReference>
<evidence type="ECO:0000313" key="10">
    <source>
        <dbReference type="EMBL" id="PHT31574.1"/>
    </source>
</evidence>
<gene>
    <name evidence="10" type="ORF">CQW23_27911</name>
</gene>
<keyword evidence="11" id="KW-1185">Reference proteome</keyword>
<organism evidence="10 11">
    <name type="scientific">Capsicum baccatum</name>
    <name type="common">Peruvian pepper</name>
    <dbReference type="NCBI Taxonomy" id="33114"/>
    <lineage>
        <taxon>Eukaryota</taxon>
        <taxon>Viridiplantae</taxon>
        <taxon>Streptophyta</taxon>
        <taxon>Embryophyta</taxon>
        <taxon>Tracheophyta</taxon>
        <taxon>Spermatophyta</taxon>
        <taxon>Magnoliopsida</taxon>
        <taxon>eudicotyledons</taxon>
        <taxon>Gunneridae</taxon>
        <taxon>Pentapetalae</taxon>
        <taxon>asterids</taxon>
        <taxon>lamiids</taxon>
        <taxon>Solanales</taxon>
        <taxon>Solanaceae</taxon>
        <taxon>Solanoideae</taxon>
        <taxon>Capsiceae</taxon>
        <taxon>Capsicum</taxon>
    </lineage>
</organism>
<evidence type="ECO:0000256" key="5">
    <source>
        <dbReference type="ARBA" id="ARBA00022989"/>
    </source>
</evidence>
<keyword evidence="4 9" id="KW-0812">Transmembrane</keyword>
<comment type="caution">
    <text evidence="10">The sequence shown here is derived from an EMBL/GenBank/DDBJ whole genome shotgun (WGS) entry which is preliminary data.</text>
</comment>
<dbReference type="InterPro" id="IPR003663">
    <property type="entry name" value="Sugar/inositol_transpt"/>
</dbReference>
<dbReference type="PRINTS" id="PR00171">
    <property type="entry name" value="SUGRTRNSPORT"/>
</dbReference>
<dbReference type="GO" id="GO:0016020">
    <property type="term" value="C:membrane"/>
    <property type="evidence" value="ECO:0007669"/>
    <property type="project" value="UniProtKB-SubCell"/>
</dbReference>
<dbReference type="Pfam" id="PF00083">
    <property type="entry name" value="Sugar_tr"/>
    <property type="match status" value="1"/>
</dbReference>
<feature type="region of interest" description="Disordered" evidence="8">
    <location>
        <begin position="40"/>
        <end position="61"/>
    </location>
</feature>
<comment type="subcellular location">
    <subcellularLocation>
        <location evidence="1">Membrane</location>
        <topology evidence="1">Multi-pass membrane protein</topology>
    </subcellularLocation>
</comment>
<keyword evidence="3" id="KW-0813">Transport</keyword>
<comment type="similarity">
    <text evidence="2">Belongs to the major facilitator superfamily. Sugar transporter (TC 2.A.1.1) family.</text>
</comment>
<comment type="similarity">
    <text evidence="7">Belongs to the major facilitator superfamily. Phosphate:H(+) symporter (TC 2.A.1.9) family.</text>
</comment>
<dbReference type="STRING" id="33114.A0A2G2VF14"/>
<feature type="transmembrane region" description="Helical" evidence="9">
    <location>
        <begin position="119"/>
        <end position="143"/>
    </location>
</feature>
<dbReference type="PANTHER" id="PTHR48020:SF20">
    <property type="entry name" value="INOSITOL TRANSPORTER 4-LIKE"/>
    <property type="match status" value="1"/>
</dbReference>
<evidence type="ECO:0000256" key="4">
    <source>
        <dbReference type="ARBA" id="ARBA00022692"/>
    </source>
</evidence>
<name>A0A2G2VF14_CAPBA</name>
<keyword evidence="6 9" id="KW-0472">Membrane</keyword>
<dbReference type="EMBL" id="MLFT02000012">
    <property type="protein sequence ID" value="PHT31574.1"/>
    <property type="molecule type" value="Genomic_DNA"/>
</dbReference>
<evidence type="ECO:0000256" key="3">
    <source>
        <dbReference type="ARBA" id="ARBA00022448"/>
    </source>
</evidence>
<proteinExistence type="inferred from homology"/>
<dbReference type="InterPro" id="IPR005828">
    <property type="entry name" value="MFS_sugar_transport-like"/>
</dbReference>
<dbReference type="Proteomes" id="UP000224567">
    <property type="component" value="Unassembled WGS sequence"/>
</dbReference>
<evidence type="ECO:0000256" key="7">
    <source>
        <dbReference type="ARBA" id="ARBA00044504"/>
    </source>
</evidence>
<dbReference type="GO" id="GO:0005366">
    <property type="term" value="F:myo-inositol:proton symporter activity"/>
    <property type="evidence" value="ECO:0007669"/>
    <property type="project" value="TreeGrafter"/>
</dbReference>
<keyword evidence="5 9" id="KW-1133">Transmembrane helix</keyword>
<dbReference type="InterPro" id="IPR050814">
    <property type="entry name" value="Myo-inositol_Transporter"/>
</dbReference>
<dbReference type="InterPro" id="IPR036259">
    <property type="entry name" value="MFS_trans_sf"/>
</dbReference>
<evidence type="ECO:0000256" key="2">
    <source>
        <dbReference type="ARBA" id="ARBA00010992"/>
    </source>
</evidence>